<feature type="signal peptide" evidence="1">
    <location>
        <begin position="1"/>
        <end position="30"/>
    </location>
</feature>
<evidence type="ECO:0000313" key="2">
    <source>
        <dbReference type="EMBL" id="QSO46872.1"/>
    </source>
</evidence>
<feature type="chain" id="PRO_5040993509" evidence="1">
    <location>
        <begin position="31"/>
        <end position="196"/>
    </location>
</feature>
<protein>
    <submittedName>
        <fullName evidence="2">Carboxypeptidase regulatory-like domain-containing protein</fullName>
    </submittedName>
</protein>
<dbReference type="GO" id="GO:0004180">
    <property type="term" value="F:carboxypeptidase activity"/>
    <property type="evidence" value="ECO:0007669"/>
    <property type="project" value="UniProtKB-KW"/>
</dbReference>
<dbReference type="EMBL" id="CP071182">
    <property type="protein sequence ID" value="QSO46872.1"/>
    <property type="molecule type" value="Genomic_DNA"/>
</dbReference>
<dbReference type="AlphaFoldDB" id="A0A9X7VYK3"/>
<dbReference type="KEGG" id="afx:JZ786_20960"/>
<sequence length="196" mass="21206">MKPPFTAVTCGLLCGLLMFSYLSFTPSVHAATISNSGRGHAANLPNSGQGHIEFRIGSSTSAVVAGARVIVINHDGQIVSSGLTDTHGTFNASVPLFKIDWNKQFTTKGIVNAIVIANGFNEQAVFIIPITEHTIQPVVLQPINPERQNLPSASLGAFGKHDLRMYVAHYAYELKLKKQPPIPRDPDYAPWSSDVK</sequence>
<dbReference type="Proteomes" id="UP000663505">
    <property type="component" value="Chromosome"/>
</dbReference>
<proteinExistence type="predicted"/>
<keyword evidence="2" id="KW-0645">Protease</keyword>
<evidence type="ECO:0000256" key="1">
    <source>
        <dbReference type="SAM" id="SignalP"/>
    </source>
</evidence>
<keyword evidence="1" id="KW-0732">Signal</keyword>
<gene>
    <name evidence="2" type="ORF">JZ786_20960</name>
</gene>
<accession>A0A9X7VYK3</accession>
<keyword evidence="2" id="KW-0378">Hydrolase</keyword>
<organism evidence="2 3">
    <name type="scientific">Alicyclobacillus mengziensis</name>
    <dbReference type="NCBI Taxonomy" id="2931921"/>
    <lineage>
        <taxon>Bacteria</taxon>
        <taxon>Bacillati</taxon>
        <taxon>Bacillota</taxon>
        <taxon>Bacilli</taxon>
        <taxon>Bacillales</taxon>
        <taxon>Alicyclobacillaceae</taxon>
        <taxon>Alicyclobacillus</taxon>
    </lineage>
</organism>
<evidence type="ECO:0000313" key="3">
    <source>
        <dbReference type="Proteomes" id="UP000663505"/>
    </source>
</evidence>
<name>A0A9X7VYK3_9BACL</name>
<reference evidence="2 3" key="1">
    <citation type="submission" date="2021-02" db="EMBL/GenBank/DDBJ databases">
        <title>Alicyclobacillus curvatus sp. nov. and Alicyclobacillus mengziensis sp. nov., two acidophilic bacteria isolated from acid mine drainage.</title>
        <authorList>
            <person name="Huang Y."/>
        </authorList>
    </citation>
    <scope>NUCLEOTIDE SEQUENCE [LARGE SCALE GENOMIC DNA]</scope>
    <source>
        <strain evidence="2 3">S30H14</strain>
    </source>
</reference>
<keyword evidence="2" id="KW-0121">Carboxypeptidase</keyword>
<keyword evidence="3" id="KW-1185">Reference proteome</keyword>
<dbReference type="RefSeq" id="WP_206656233.1">
    <property type="nucleotide sequence ID" value="NZ_CP071182.1"/>
</dbReference>